<name>A0A1Q9AHV9_9HYPH</name>
<dbReference type="Pfam" id="PF02627">
    <property type="entry name" value="CMD"/>
    <property type="match status" value="1"/>
</dbReference>
<dbReference type="InterPro" id="IPR004675">
    <property type="entry name" value="AhpD_core"/>
</dbReference>
<sequence>MSDARQKLKDAQGRIGLLAKASPDLFAGFTRVSKAAAASGRMTAAQKELVAVALAVSKGCEDCILYHVDAALRHGAEEADLVEVLDVAVEMGGGPAVMYGAKALEVLRALREGSKT</sequence>
<dbReference type="GO" id="GO:0051920">
    <property type="term" value="F:peroxiredoxin activity"/>
    <property type="evidence" value="ECO:0007669"/>
    <property type="project" value="InterPro"/>
</dbReference>
<dbReference type="OrthoDB" id="1683318at2"/>
<evidence type="ECO:0000313" key="3">
    <source>
        <dbReference type="Proteomes" id="UP000186143"/>
    </source>
</evidence>
<dbReference type="Proteomes" id="UP000186143">
    <property type="component" value="Unassembled WGS sequence"/>
</dbReference>
<dbReference type="AlphaFoldDB" id="A0A1Q9AHV9"/>
<dbReference type="InterPro" id="IPR029032">
    <property type="entry name" value="AhpD-like"/>
</dbReference>
<dbReference type="RefSeq" id="WP_075635346.1">
    <property type="nucleotide sequence ID" value="NZ_MKIO01000031.1"/>
</dbReference>
<dbReference type="SUPFAM" id="SSF69118">
    <property type="entry name" value="AhpD-like"/>
    <property type="match status" value="1"/>
</dbReference>
<dbReference type="EMBL" id="MKIO01000031">
    <property type="protein sequence ID" value="OLP54785.1"/>
    <property type="molecule type" value="Genomic_DNA"/>
</dbReference>
<dbReference type="InterPro" id="IPR003779">
    <property type="entry name" value="CMD-like"/>
</dbReference>
<dbReference type="PANTHER" id="PTHR33930:SF2">
    <property type="entry name" value="BLR3452 PROTEIN"/>
    <property type="match status" value="1"/>
</dbReference>
<comment type="caution">
    <text evidence="2">The sequence shown here is derived from an EMBL/GenBank/DDBJ whole genome shotgun (WGS) entry which is preliminary data.</text>
</comment>
<proteinExistence type="predicted"/>
<dbReference type="Gene3D" id="1.20.1290.10">
    <property type="entry name" value="AhpD-like"/>
    <property type="match status" value="1"/>
</dbReference>
<reference evidence="2 3" key="1">
    <citation type="submission" date="2016-09" db="EMBL/GenBank/DDBJ databases">
        <title>Rhizobium sp. nov., a novel species isolated from the rice rhizosphere.</title>
        <authorList>
            <person name="Zhao J."/>
            <person name="Zhang X."/>
        </authorList>
    </citation>
    <scope>NUCLEOTIDE SEQUENCE [LARGE SCALE GENOMIC DNA]</scope>
    <source>
        <strain evidence="2 3">MH17</strain>
    </source>
</reference>
<evidence type="ECO:0000313" key="2">
    <source>
        <dbReference type="EMBL" id="OLP54785.1"/>
    </source>
</evidence>
<dbReference type="STRING" id="1672749.BJF92_13315"/>
<feature type="domain" description="Carboxymuconolactone decarboxylase-like" evidence="1">
    <location>
        <begin position="23"/>
        <end position="105"/>
    </location>
</feature>
<evidence type="ECO:0000259" key="1">
    <source>
        <dbReference type="Pfam" id="PF02627"/>
    </source>
</evidence>
<dbReference type="NCBIfam" id="TIGR00778">
    <property type="entry name" value="ahpD_dom"/>
    <property type="match status" value="1"/>
</dbReference>
<accession>A0A1Q9AHV9</accession>
<gene>
    <name evidence="2" type="ORF">BJF92_13315</name>
</gene>
<protein>
    <recommendedName>
        <fullName evidence="1">Carboxymuconolactone decarboxylase-like domain-containing protein</fullName>
    </recommendedName>
</protein>
<dbReference type="PANTHER" id="PTHR33930">
    <property type="entry name" value="ALKYL HYDROPEROXIDE REDUCTASE AHPD"/>
    <property type="match status" value="1"/>
</dbReference>
<organism evidence="2 3">
    <name type="scientific">Xaviernesmea rhizosphaerae</name>
    <dbReference type="NCBI Taxonomy" id="1672749"/>
    <lineage>
        <taxon>Bacteria</taxon>
        <taxon>Pseudomonadati</taxon>
        <taxon>Pseudomonadota</taxon>
        <taxon>Alphaproteobacteria</taxon>
        <taxon>Hyphomicrobiales</taxon>
        <taxon>Rhizobiaceae</taxon>
        <taxon>Rhizobium/Agrobacterium group</taxon>
        <taxon>Xaviernesmea</taxon>
    </lineage>
</organism>